<comment type="caution">
    <text evidence="2">The sequence shown here is derived from an EMBL/GenBank/DDBJ whole genome shotgun (WGS) entry which is preliminary data.</text>
</comment>
<feature type="chain" id="PRO_5045970560" evidence="1">
    <location>
        <begin position="18"/>
        <end position="142"/>
    </location>
</feature>
<evidence type="ECO:0000313" key="3">
    <source>
        <dbReference type="Proteomes" id="UP001620262"/>
    </source>
</evidence>
<keyword evidence="1" id="KW-0732">Signal</keyword>
<sequence>MKLLVLLFLFTSISTFSCDKKSEIKKVAAFITQDNFADLSEITVYYPVNYGVAEAVRAVISLGEIDRVTLYVPTIISEPHAFESNHELADYKVSTFTIKTDTINEAYITVNYRAPKKNDGLITFCMGPFRVYKISELPIKKV</sequence>
<dbReference type="RefSeq" id="WP_182717908.1">
    <property type="nucleotide sequence ID" value="NZ_JBJDOT010000008.1"/>
</dbReference>
<evidence type="ECO:0000256" key="1">
    <source>
        <dbReference type="SAM" id="SignalP"/>
    </source>
</evidence>
<protein>
    <submittedName>
        <fullName evidence="2">Uncharacterized protein</fullName>
    </submittedName>
</protein>
<reference evidence="2 3" key="1">
    <citation type="submission" date="2024-11" db="EMBL/GenBank/DDBJ databases">
        <title>The Natural Products Discovery Center: Release of the First 8490 Sequenced Strains for Exploring Actinobacteria Biosynthetic Diversity.</title>
        <authorList>
            <person name="Kalkreuter E."/>
            <person name="Kautsar S.A."/>
            <person name="Yang D."/>
            <person name="Bader C.D."/>
            <person name="Teijaro C.N."/>
            <person name="Fluegel L."/>
            <person name="Davis C.M."/>
            <person name="Simpson J.R."/>
            <person name="Lauterbach L."/>
            <person name="Steele A.D."/>
            <person name="Gui C."/>
            <person name="Meng S."/>
            <person name="Li G."/>
            <person name="Viehrig K."/>
            <person name="Ye F."/>
            <person name="Su P."/>
            <person name="Kiefer A.F."/>
            <person name="Nichols A."/>
            <person name="Cepeda A.J."/>
            <person name="Yan W."/>
            <person name="Fan B."/>
            <person name="Jiang Y."/>
            <person name="Adhikari A."/>
            <person name="Zheng C.-J."/>
            <person name="Schuster L."/>
            <person name="Cowan T.M."/>
            <person name="Smanski M.J."/>
            <person name="Chevrette M.G."/>
            <person name="De Carvalho L.P.S."/>
            <person name="Shen B."/>
        </authorList>
    </citation>
    <scope>NUCLEOTIDE SEQUENCE [LARGE SCALE GENOMIC DNA]</scope>
    <source>
        <strain evidence="2 3">NPDC078403</strain>
    </source>
</reference>
<evidence type="ECO:0000313" key="2">
    <source>
        <dbReference type="EMBL" id="MFK3863809.1"/>
    </source>
</evidence>
<dbReference type="EMBL" id="JBJDOT010000008">
    <property type="protein sequence ID" value="MFK3863809.1"/>
    <property type="molecule type" value="Genomic_DNA"/>
</dbReference>
<organism evidence="2 3">
    <name type="scientific">Pseudoalteromonas rhizosphaerae</name>
    <dbReference type="NCBI Taxonomy" id="2518973"/>
    <lineage>
        <taxon>Bacteria</taxon>
        <taxon>Pseudomonadati</taxon>
        <taxon>Pseudomonadota</taxon>
        <taxon>Gammaproteobacteria</taxon>
        <taxon>Alteromonadales</taxon>
        <taxon>Pseudoalteromonadaceae</taxon>
        <taxon>Pseudoalteromonas</taxon>
    </lineage>
</organism>
<proteinExistence type="predicted"/>
<gene>
    <name evidence="2" type="ORF">ACI2JU_07975</name>
</gene>
<name>A0ABW8KY55_9GAMM</name>
<dbReference type="Proteomes" id="UP001620262">
    <property type="component" value="Unassembled WGS sequence"/>
</dbReference>
<accession>A0ABW8KY55</accession>
<dbReference type="PROSITE" id="PS51257">
    <property type="entry name" value="PROKAR_LIPOPROTEIN"/>
    <property type="match status" value="1"/>
</dbReference>
<keyword evidence="3" id="KW-1185">Reference proteome</keyword>
<feature type="signal peptide" evidence="1">
    <location>
        <begin position="1"/>
        <end position="17"/>
    </location>
</feature>